<feature type="transmembrane region" description="Helical" evidence="2">
    <location>
        <begin position="236"/>
        <end position="259"/>
    </location>
</feature>
<name>A0A226F4B8_FOLCA</name>
<feature type="transmembrane region" description="Helical" evidence="2">
    <location>
        <begin position="112"/>
        <end position="131"/>
    </location>
</feature>
<keyword evidence="2" id="KW-1133">Transmembrane helix</keyword>
<reference evidence="3 4" key="1">
    <citation type="submission" date="2015-12" db="EMBL/GenBank/DDBJ databases">
        <title>The genome of Folsomia candida.</title>
        <authorList>
            <person name="Faddeeva A."/>
            <person name="Derks M.F."/>
            <person name="Anvar Y."/>
            <person name="Smit S."/>
            <person name="Van Straalen N."/>
            <person name="Roelofs D."/>
        </authorList>
    </citation>
    <scope>NUCLEOTIDE SEQUENCE [LARGE SCALE GENOMIC DNA]</scope>
    <source>
        <strain evidence="3 4">VU population</strain>
        <tissue evidence="3">Whole body</tissue>
    </source>
</reference>
<keyword evidence="2" id="KW-0472">Membrane</keyword>
<feature type="compositionally biased region" description="Low complexity" evidence="1">
    <location>
        <begin position="592"/>
        <end position="610"/>
    </location>
</feature>
<protein>
    <recommendedName>
        <fullName evidence="5">XK-related protein</fullName>
    </recommendedName>
</protein>
<feature type="transmembrane region" description="Helical" evidence="2">
    <location>
        <begin position="151"/>
        <end position="169"/>
    </location>
</feature>
<organism evidence="3 4">
    <name type="scientific">Folsomia candida</name>
    <name type="common">Springtail</name>
    <dbReference type="NCBI Taxonomy" id="158441"/>
    <lineage>
        <taxon>Eukaryota</taxon>
        <taxon>Metazoa</taxon>
        <taxon>Ecdysozoa</taxon>
        <taxon>Arthropoda</taxon>
        <taxon>Hexapoda</taxon>
        <taxon>Collembola</taxon>
        <taxon>Entomobryomorpha</taxon>
        <taxon>Isotomoidea</taxon>
        <taxon>Isotomidae</taxon>
        <taxon>Proisotominae</taxon>
        <taxon>Folsomia</taxon>
    </lineage>
</organism>
<evidence type="ECO:0008006" key="5">
    <source>
        <dbReference type="Google" id="ProtNLM"/>
    </source>
</evidence>
<proteinExistence type="predicted"/>
<dbReference type="EMBL" id="LNIX01000001">
    <property type="protein sequence ID" value="OXA64031.1"/>
    <property type="molecule type" value="Genomic_DNA"/>
</dbReference>
<dbReference type="OMA" id="YGILICE"/>
<dbReference type="InterPro" id="IPR050895">
    <property type="entry name" value="XK-related_scramblase"/>
</dbReference>
<evidence type="ECO:0000256" key="1">
    <source>
        <dbReference type="SAM" id="MobiDB-lite"/>
    </source>
</evidence>
<dbReference type="OrthoDB" id="6356248at2759"/>
<feature type="transmembrane region" description="Helical" evidence="2">
    <location>
        <begin position="265"/>
        <end position="289"/>
    </location>
</feature>
<evidence type="ECO:0000256" key="2">
    <source>
        <dbReference type="SAM" id="Phobius"/>
    </source>
</evidence>
<feature type="transmembrane region" description="Helical" evidence="2">
    <location>
        <begin position="76"/>
        <end position="100"/>
    </location>
</feature>
<feature type="compositionally biased region" description="Low complexity" evidence="1">
    <location>
        <begin position="900"/>
        <end position="915"/>
    </location>
</feature>
<keyword evidence="2" id="KW-0812">Transmembrane</keyword>
<feature type="region of interest" description="Disordered" evidence="1">
    <location>
        <begin position="576"/>
        <end position="633"/>
    </location>
</feature>
<comment type="caution">
    <text evidence="3">The sequence shown here is derived from an EMBL/GenBank/DDBJ whole genome shotgun (WGS) entry which is preliminary data.</text>
</comment>
<gene>
    <name evidence="3" type="ORF">Fcan01_02239</name>
</gene>
<feature type="transmembrane region" description="Helical" evidence="2">
    <location>
        <begin position="386"/>
        <end position="406"/>
    </location>
</feature>
<dbReference type="GO" id="GO:0016020">
    <property type="term" value="C:membrane"/>
    <property type="evidence" value="ECO:0007669"/>
    <property type="project" value="TreeGrafter"/>
</dbReference>
<dbReference type="Proteomes" id="UP000198287">
    <property type="component" value="Unassembled WGS sequence"/>
</dbReference>
<dbReference type="PANTHER" id="PTHR16024:SF28">
    <property type="entry name" value="XK-RELATED PROTEIN"/>
    <property type="match status" value="1"/>
</dbReference>
<feature type="region of interest" description="Disordered" evidence="1">
    <location>
        <begin position="895"/>
        <end position="933"/>
    </location>
</feature>
<keyword evidence="4" id="KW-1185">Reference proteome</keyword>
<dbReference type="AlphaFoldDB" id="A0A226F4B8"/>
<evidence type="ECO:0000313" key="3">
    <source>
        <dbReference type="EMBL" id="OXA64031.1"/>
    </source>
</evidence>
<dbReference type="PANTHER" id="PTHR16024">
    <property type="entry name" value="XK-RELATED PROTEIN"/>
    <property type="match status" value="1"/>
</dbReference>
<evidence type="ECO:0000313" key="4">
    <source>
        <dbReference type="Proteomes" id="UP000198287"/>
    </source>
</evidence>
<accession>A0A226F4B8</accession>
<feature type="transmembrane region" description="Helical" evidence="2">
    <location>
        <begin position="412"/>
        <end position="433"/>
    </location>
</feature>
<feature type="transmembrane region" description="Helical" evidence="2">
    <location>
        <begin position="38"/>
        <end position="64"/>
    </location>
</feature>
<sequence length="1010" mass="114000">MGKTNRETKVFKEDEETRSTSDISIATDRCKHVFTQDFSVATVLVVAYLIETIVQIVLIVNCYRSPFFISATSSQNWLWILFLSWIVTSLLVTLVSVVWTWNGLDFSGRVCGQLLCYLMHLFLLGFLWRYLKIALAYEKADVEEFFKLRKLQIYIQAFPLLVVHLAYLLNDDLAQSYDNSVGSWMIAGELCSSILSLSLHPLLKLKSEPLDEGARRSSDHKHKPRRRRLTSATIEIYVTIRILLLISRVLVVSLLLFSLTTSRSYWPMLVIAAHLLTIFMWTCLTTLVFNAQTTPSSTSTAKSGDTESNNEWMRNQNVQIKEEKQPNSNCGIRCVLIPSSQSASLWEKSKSVVKNSLVSSYALFWDVNSGDEDGVGFSGSRMLVSLSLPVFLVLVENVIVLVFHCVGPGQTAVYFFVIISGSCLAFGLLLYILMTTRNKWNIVCNSQKELPAIEHQQINPAVVAGSFHKFLPNSVIIEHEKYRLDHNFRDYENERINVLLNVRNVNNKLASPPILRVDEGVMSNLSTSDITNTCNYVRINETLMMAVKMHQGGNPDMNNENKMGHQRFHEILTTPVDRGEIVSPPSHDNTKRSLSSTSSRNTNTISNLTLQNFPDEAKHKNSTKKSTTHSINQSSPLIIRKACKIQLNAPKKHLLNSLQRNNSNPAVEPSGGRNRCHCKTIDKCGPYRTSDSSIYEKLIEDAYGILICEGSQKSERPVNNNVHSTSAAPPFSKKLRVLCAKCLGNHDPLLSNCPAVVDHTIQFGNRTETCLRLKNNDNKAQKTSLSPVPLPFDSPKMYSETTEYPTDTEFTCNLNDNEEYDDDDEGSISTHIQSVTYVNLPYHTTTGGGGFFNSTFNSTASNMFPSAEARKEFTGMEYVKAWLLMNDVEAKEMLRKRNNNNRTNNLSRGNCNKISSKSKHISKPRPNSTLANPYRKSQPICVYQMKSPPMQKQHPDLNDNFSISHHHCLNQSSEQSVNFNTNLNCKEYHNAPFVVTDFNELQNDLLETVV</sequence>